<evidence type="ECO:0000313" key="7">
    <source>
        <dbReference type="Proteomes" id="UP000239539"/>
    </source>
</evidence>
<dbReference type="PROSITE" id="PS51464">
    <property type="entry name" value="SIS"/>
    <property type="match status" value="1"/>
</dbReference>
<dbReference type="PANTHER" id="PTHR30514:SF20">
    <property type="entry name" value="TRANSCRIPTIONAL REGULATOR"/>
    <property type="match status" value="1"/>
</dbReference>
<dbReference type="Proteomes" id="UP000239539">
    <property type="component" value="Unassembled WGS sequence"/>
</dbReference>
<evidence type="ECO:0000256" key="1">
    <source>
        <dbReference type="ARBA" id="ARBA00023015"/>
    </source>
</evidence>
<dbReference type="Pfam" id="PF01380">
    <property type="entry name" value="SIS"/>
    <property type="match status" value="1"/>
</dbReference>
<accession>A0ABX5CJ46</accession>
<dbReference type="Gene3D" id="1.10.10.10">
    <property type="entry name" value="Winged helix-like DNA-binding domain superfamily/Winged helix DNA-binding domain"/>
    <property type="match status" value="1"/>
</dbReference>
<dbReference type="EMBL" id="PVNO01000031">
    <property type="protein sequence ID" value="PRO67487.1"/>
    <property type="molecule type" value="Genomic_DNA"/>
</dbReference>
<gene>
    <name evidence="6" type="ORF">C6Y39_17510</name>
</gene>
<keyword evidence="1" id="KW-0805">Transcription regulation</keyword>
<proteinExistence type="predicted"/>
<reference evidence="7" key="1">
    <citation type="journal article" date="2020" name="Int. J. Syst. Evol. Microbiol.">
        <title>Alteromonas alba sp. nov., a marine bacterium isolated from the seawater of the West Pacific Ocean.</title>
        <authorList>
            <person name="Sun C."/>
            <person name="Wu Y.-H."/>
            <person name="Xamxidin M."/>
            <person name="Cheng H."/>
            <person name="Xu X.-W."/>
        </authorList>
    </citation>
    <scope>NUCLEOTIDE SEQUENCE [LARGE SCALE GENOMIC DNA]</scope>
    <source>
        <strain evidence="7">9a2</strain>
    </source>
</reference>
<dbReference type="Pfam" id="PF01418">
    <property type="entry name" value="HTH_6"/>
    <property type="match status" value="1"/>
</dbReference>
<keyword evidence="7" id="KW-1185">Reference proteome</keyword>
<name>A0ABX5CJ46_9ALTE</name>
<dbReference type="InterPro" id="IPR036388">
    <property type="entry name" value="WH-like_DNA-bd_sf"/>
</dbReference>
<feature type="domain" description="HTH rpiR-type" evidence="4">
    <location>
        <begin position="6"/>
        <end position="82"/>
    </location>
</feature>
<dbReference type="SUPFAM" id="SSF46689">
    <property type="entry name" value="Homeodomain-like"/>
    <property type="match status" value="1"/>
</dbReference>
<protein>
    <submittedName>
        <fullName evidence="6">Fe-S cluster assembly protein HesB</fullName>
    </submittedName>
</protein>
<dbReference type="RefSeq" id="WP_105932510.1">
    <property type="nucleotide sequence ID" value="NZ_PVNO01000031.1"/>
</dbReference>
<organism evidence="6 7">
    <name type="scientific">Alteromonas gracilis</name>
    <dbReference type="NCBI Taxonomy" id="1479524"/>
    <lineage>
        <taxon>Bacteria</taxon>
        <taxon>Pseudomonadati</taxon>
        <taxon>Pseudomonadota</taxon>
        <taxon>Gammaproteobacteria</taxon>
        <taxon>Alteromonadales</taxon>
        <taxon>Alteromonadaceae</taxon>
        <taxon>Alteromonas/Salinimonas group</taxon>
        <taxon>Alteromonas</taxon>
    </lineage>
</organism>
<comment type="caution">
    <text evidence="6">The sequence shown here is derived from an EMBL/GenBank/DDBJ whole genome shotgun (WGS) entry which is preliminary data.</text>
</comment>
<dbReference type="CDD" id="cd05013">
    <property type="entry name" value="SIS_RpiR"/>
    <property type="match status" value="1"/>
</dbReference>
<dbReference type="PROSITE" id="PS51071">
    <property type="entry name" value="HTH_RPIR"/>
    <property type="match status" value="1"/>
</dbReference>
<dbReference type="PANTHER" id="PTHR30514">
    <property type="entry name" value="GLUCOKINASE"/>
    <property type="match status" value="1"/>
</dbReference>
<evidence type="ECO:0000259" key="5">
    <source>
        <dbReference type="PROSITE" id="PS51464"/>
    </source>
</evidence>
<evidence type="ECO:0000313" key="6">
    <source>
        <dbReference type="EMBL" id="PRO67487.1"/>
    </source>
</evidence>
<dbReference type="InterPro" id="IPR047640">
    <property type="entry name" value="RpiR-like"/>
</dbReference>
<dbReference type="Gene3D" id="3.40.50.10490">
    <property type="entry name" value="Glucose-6-phosphate isomerase like protein, domain 1"/>
    <property type="match status" value="1"/>
</dbReference>
<sequence>MTETQTELEQHIESQYSSLSKRLQEVARYVLDNPNAIAFGTVASIAKAAGVHASTLVRFAHAFGFEGFSDMQQLFKDKLMVSSPDYESRIKSVQKEPATHDKKCGLSWLKQIVIANTQALDNLCNSVDEQALNGAISALHNANIIHIQGARRSFPTASYFSYLLNNIGRRAHLLDGAGHMDIAQLNLLGPDDVLFAISFAPYAQETLDAVNYAKQRGIAVIAMTDSSVSPLAEHADIYIKVKEAEIHSFRSLNVSTNIIQALMLGLIHQSN</sequence>
<dbReference type="InterPro" id="IPR035472">
    <property type="entry name" value="RpiR-like_SIS"/>
</dbReference>
<feature type="domain" description="SIS" evidence="5">
    <location>
        <begin position="135"/>
        <end position="271"/>
    </location>
</feature>
<dbReference type="InterPro" id="IPR000281">
    <property type="entry name" value="HTH_RpiR"/>
</dbReference>
<keyword evidence="2" id="KW-0238">DNA-binding</keyword>
<dbReference type="InterPro" id="IPR046348">
    <property type="entry name" value="SIS_dom_sf"/>
</dbReference>
<evidence type="ECO:0000259" key="4">
    <source>
        <dbReference type="PROSITE" id="PS51071"/>
    </source>
</evidence>
<evidence type="ECO:0000256" key="3">
    <source>
        <dbReference type="ARBA" id="ARBA00023163"/>
    </source>
</evidence>
<dbReference type="InterPro" id="IPR009057">
    <property type="entry name" value="Homeodomain-like_sf"/>
</dbReference>
<keyword evidence="3" id="KW-0804">Transcription</keyword>
<dbReference type="SUPFAM" id="SSF53697">
    <property type="entry name" value="SIS domain"/>
    <property type="match status" value="1"/>
</dbReference>
<evidence type="ECO:0000256" key="2">
    <source>
        <dbReference type="ARBA" id="ARBA00023125"/>
    </source>
</evidence>
<dbReference type="InterPro" id="IPR001347">
    <property type="entry name" value="SIS_dom"/>
</dbReference>